<reference evidence="1" key="1">
    <citation type="submission" date="2013-12" db="EMBL/GenBank/DDBJ databases">
        <title>A Varibaculum cambriense genome reconstructed from a premature infant gut community with otherwise low bacterial novelty that shifts toward anaerobic metabolism during the third week of life.</title>
        <authorList>
            <person name="Brown C.T."/>
            <person name="Sharon I."/>
            <person name="Thomas B.C."/>
            <person name="Castelle C.J."/>
            <person name="Morowitz M.J."/>
            <person name="Banfield J.F."/>
        </authorList>
    </citation>
    <scope>NUCLEOTIDE SEQUENCE</scope>
</reference>
<protein>
    <submittedName>
        <fullName evidence="1">Uncharacterized protein</fullName>
    </submittedName>
</protein>
<accession>W1X031</accession>
<feature type="non-terminal residue" evidence="1">
    <location>
        <position position="48"/>
    </location>
</feature>
<comment type="caution">
    <text evidence="1">The sequence shown here is derived from an EMBL/GenBank/DDBJ whole genome shotgun (WGS) entry which is preliminary data.</text>
</comment>
<dbReference type="AlphaFoldDB" id="W1X031"/>
<organism evidence="1">
    <name type="scientific">human gut metagenome</name>
    <dbReference type="NCBI Taxonomy" id="408170"/>
    <lineage>
        <taxon>unclassified sequences</taxon>
        <taxon>metagenomes</taxon>
        <taxon>organismal metagenomes</taxon>
    </lineage>
</organism>
<proteinExistence type="predicted"/>
<gene>
    <name evidence="1" type="ORF">Q604_UNBC18121G0001</name>
</gene>
<sequence length="48" mass="5461">METKWYSDIWQLVVAPFKRGIPQIVEHGSCRKGFYATVALALVAFVFS</sequence>
<name>W1X031_9ZZZZ</name>
<dbReference type="EMBL" id="AZMM01018121">
    <property type="protein sequence ID" value="ETJ23546.1"/>
    <property type="molecule type" value="Genomic_DNA"/>
</dbReference>
<evidence type="ECO:0000313" key="1">
    <source>
        <dbReference type="EMBL" id="ETJ23546.1"/>
    </source>
</evidence>